<dbReference type="InterPro" id="IPR058994">
    <property type="entry name" value="Ig-containing_halobact"/>
</dbReference>
<accession>A0ABD5X7W3</accession>
<proteinExistence type="predicted"/>
<dbReference type="AlphaFoldDB" id="A0ABD5X7W3"/>
<reference evidence="1 2" key="1">
    <citation type="journal article" date="2014" name="Int. J. Syst. Evol. Microbiol.">
        <title>Complete genome sequence of Corynebacterium casei LMG S-19264T (=DSM 44701T), isolated from a smear-ripened cheese.</title>
        <authorList>
            <consortium name="US DOE Joint Genome Institute (JGI-PGF)"/>
            <person name="Walter F."/>
            <person name="Albersmeier A."/>
            <person name="Kalinowski J."/>
            <person name="Ruckert C."/>
        </authorList>
    </citation>
    <scope>NUCLEOTIDE SEQUENCE [LARGE SCALE GENOMIC DNA]</scope>
    <source>
        <strain evidence="1 2">CGMCC 4.7215</strain>
    </source>
</reference>
<comment type="caution">
    <text evidence="1">The sequence shown here is derived from an EMBL/GenBank/DDBJ whole genome shotgun (WGS) entry which is preliminary data.</text>
</comment>
<dbReference type="EMBL" id="JBHSZQ010000047">
    <property type="protein sequence ID" value="MFC7127087.1"/>
    <property type="molecule type" value="Genomic_DNA"/>
</dbReference>
<evidence type="ECO:0000313" key="1">
    <source>
        <dbReference type="EMBL" id="MFC7127087.1"/>
    </source>
</evidence>
<dbReference type="RefSeq" id="WP_267637057.1">
    <property type="nucleotide sequence ID" value="NZ_JAODIY010000009.1"/>
</dbReference>
<protein>
    <submittedName>
        <fullName evidence="1">Uncharacterized protein</fullName>
    </submittedName>
</protein>
<dbReference type="Pfam" id="PF26515">
    <property type="entry name" value="Ig_halo_2"/>
    <property type="match status" value="1"/>
</dbReference>
<sequence>MVSPRQFLNRRTIAVALAVCVLSGGYVVSTEEMTPFVDEPATVDVQNENNTTYQVTLYRTSVDSLSDLTFRYDMDNRTRYTGLGEVATSTRFRNLSVLDADRSTDATVPTDGSVSLTLESFEGSGTYAVIVETTDNRAVLTTAEYCNDDGAEFHVDIADRSASVSCV</sequence>
<dbReference type="Proteomes" id="UP001596414">
    <property type="component" value="Unassembled WGS sequence"/>
</dbReference>
<name>A0ABD5X7W3_9EURY</name>
<organism evidence="1 2">
    <name type="scientific">Halovenus rubra</name>
    <dbReference type="NCBI Taxonomy" id="869890"/>
    <lineage>
        <taxon>Archaea</taxon>
        <taxon>Methanobacteriati</taxon>
        <taxon>Methanobacteriota</taxon>
        <taxon>Stenosarchaea group</taxon>
        <taxon>Halobacteria</taxon>
        <taxon>Halobacteriales</taxon>
        <taxon>Haloarculaceae</taxon>
        <taxon>Halovenus</taxon>
    </lineage>
</organism>
<evidence type="ECO:0000313" key="2">
    <source>
        <dbReference type="Proteomes" id="UP001596414"/>
    </source>
</evidence>
<gene>
    <name evidence="1" type="ORF">ACFQJ7_13820</name>
</gene>